<dbReference type="GO" id="GO:0006412">
    <property type="term" value="P:translation"/>
    <property type="evidence" value="ECO:0007669"/>
    <property type="project" value="UniProtKB-UniRule"/>
</dbReference>
<dbReference type="InterPro" id="IPR036049">
    <property type="entry name" value="Ribosomal_uL29_sf"/>
</dbReference>
<dbReference type="Gene3D" id="1.10.287.310">
    <property type="match status" value="1"/>
</dbReference>
<organism evidence="6 7">
    <name type="scientific">Pseudofrankia asymbiotica</name>
    <dbReference type="NCBI Taxonomy" id="1834516"/>
    <lineage>
        <taxon>Bacteria</taxon>
        <taxon>Bacillati</taxon>
        <taxon>Actinomycetota</taxon>
        <taxon>Actinomycetes</taxon>
        <taxon>Frankiales</taxon>
        <taxon>Frankiaceae</taxon>
        <taxon>Pseudofrankia</taxon>
    </lineage>
</organism>
<accession>A0A1V2IG74</accession>
<evidence type="ECO:0000313" key="7">
    <source>
        <dbReference type="Proteomes" id="UP000188929"/>
    </source>
</evidence>
<evidence type="ECO:0000256" key="1">
    <source>
        <dbReference type="ARBA" id="ARBA00009254"/>
    </source>
</evidence>
<dbReference type="FunFam" id="1.10.287.310:FF:000001">
    <property type="entry name" value="50S ribosomal protein L29"/>
    <property type="match status" value="1"/>
</dbReference>
<dbReference type="InterPro" id="IPR050063">
    <property type="entry name" value="Ribosomal_protein_uL29"/>
</dbReference>
<evidence type="ECO:0000256" key="2">
    <source>
        <dbReference type="ARBA" id="ARBA00022980"/>
    </source>
</evidence>
<dbReference type="AlphaFoldDB" id="A0A1V2IG74"/>
<evidence type="ECO:0000256" key="5">
    <source>
        <dbReference type="HAMAP-Rule" id="MF_00374"/>
    </source>
</evidence>
<dbReference type="HAMAP" id="MF_00374">
    <property type="entry name" value="Ribosomal_uL29"/>
    <property type="match status" value="1"/>
</dbReference>
<dbReference type="GO" id="GO:0003735">
    <property type="term" value="F:structural constituent of ribosome"/>
    <property type="evidence" value="ECO:0007669"/>
    <property type="project" value="InterPro"/>
</dbReference>
<dbReference type="EMBL" id="MOMC01000013">
    <property type="protein sequence ID" value="ONH32164.1"/>
    <property type="molecule type" value="Genomic_DNA"/>
</dbReference>
<dbReference type="InterPro" id="IPR001854">
    <property type="entry name" value="Ribosomal_uL29"/>
</dbReference>
<dbReference type="SUPFAM" id="SSF46561">
    <property type="entry name" value="Ribosomal protein L29 (L29p)"/>
    <property type="match status" value="1"/>
</dbReference>
<protein>
    <recommendedName>
        <fullName evidence="4 5">Large ribosomal subunit protein uL29</fullName>
    </recommendedName>
</protein>
<dbReference type="STRING" id="1834516.BL253_06665"/>
<keyword evidence="3 5" id="KW-0687">Ribonucleoprotein</keyword>
<dbReference type="Pfam" id="PF00831">
    <property type="entry name" value="Ribosomal_L29"/>
    <property type="match status" value="1"/>
</dbReference>
<proteinExistence type="inferred from homology"/>
<name>A0A1V2IG74_9ACTN</name>
<dbReference type="NCBIfam" id="TIGR00012">
    <property type="entry name" value="L29"/>
    <property type="match status" value="1"/>
</dbReference>
<dbReference type="PANTHER" id="PTHR10916">
    <property type="entry name" value="60S RIBOSOMAL PROTEIN L35/50S RIBOSOMAL PROTEIN L29"/>
    <property type="match status" value="1"/>
</dbReference>
<dbReference type="CDD" id="cd00427">
    <property type="entry name" value="Ribosomal_L29_HIP"/>
    <property type="match status" value="1"/>
</dbReference>
<evidence type="ECO:0000313" key="6">
    <source>
        <dbReference type="EMBL" id="ONH32164.1"/>
    </source>
</evidence>
<keyword evidence="7" id="KW-1185">Reference proteome</keyword>
<comment type="similarity">
    <text evidence="1 5">Belongs to the universal ribosomal protein uL29 family.</text>
</comment>
<evidence type="ECO:0000256" key="4">
    <source>
        <dbReference type="ARBA" id="ARBA00035204"/>
    </source>
</evidence>
<keyword evidence="2 5" id="KW-0689">Ribosomal protein</keyword>
<dbReference type="Proteomes" id="UP000188929">
    <property type="component" value="Unassembled WGS sequence"/>
</dbReference>
<reference evidence="7" key="1">
    <citation type="submission" date="2016-10" db="EMBL/GenBank/DDBJ databases">
        <title>Frankia sp. NRRL B-16386 Genome sequencing.</title>
        <authorList>
            <person name="Ghodhbane-Gtari F."/>
            <person name="Swanson E."/>
            <person name="Gueddou A."/>
            <person name="Hezbri K."/>
            <person name="Ktari K."/>
            <person name="Nouioui I."/>
            <person name="Morris K."/>
            <person name="Simpson S."/>
            <person name="Abebe-Akele F."/>
            <person name="Thomas K."/>
            <person name="Gtari M."/>
            <person name="Tisa L.S."/>
        </authorList>
    </citation>
    <scope>NUCLEOTIDE SEQUENCE [LARGE SCALE GENOMIC DNA]</scope>
    <source>
        <strain evidence="7">NRRL B-16386</strain>
    </source>
</reference>
<dbReference type="InterPro" id="IPR018254">
    <property type="entry name" value="Ribosomal_uL29_CS"/>
</dbReference>
<dbReference type="PANTHER" id="PTHR10916:SF0">
    <property type="entry name" value="LARGE RIBOSOMAL SUBUNIT PROTEIN UL29C"/>
    <property type="match status" value="1"/>
</dbReference>
<dbReference type="OrthoDB" id="9815192at2"/>
<sequence length="80" mass="9079">MATATSADDLRALSGEDLVDKLREAKEELFNLRFQNATGQLSNNRRLRLVRRDIAKIYTVMRERELGLTVDPSLADETAE</sequence>
<gene>
    <name evidence="5" type="primary">rpmC</name>
    <name evidence="6" type="ORF">BL253_06665</name>
</gene>
<evidence type="ECO:0000256" key="3">
    <source>
        <dbReference type="ARBA" id="ARBA00023274"/>
    </source>
</evidence>
<dbReference type="RefSeq" id="WP_076814534.1">
    <property type="nucleotide sequence ID" value="NZ_MOMC01000013.1"/>
</dbReference>
<dbReference type="GO" id="GO:0022625">
    <property type="term" value="C:cytosolic large ribosomal subunit"/>
    <property type="evidence" value="ECO:0007669"/>
    <property type="project" value="TreeGrafter"/>
</dbReference>
<comment type="caution">
    <text evidence="6">The sequence shown here is derived from an EMBL/GenBank/DDBJ whole genome shotgun (WGS) entry which is preliminary data.</text>
</comment>
<dbReference type="PROSITE" id="PS00579">
    <property type="entry name" value="RIBOSOMAL_L29"/>
    <property type="match status" value="1"/>
</dbReference>